<organism evidence="5 6">
    <name type="scientific">Lecanosticta acicola</name>
    <dbReference type="NCBI Taxonomy" id="111012"/>
    <lineage>
        <taxon>Eukaryota</taxon>
        <taxon>Fungi</taxon>
        <taxon>Dikarya</taxon>
        <taxon>Ascomycota</taxon>
        <taxon>Pezizomycotina</taxon>
        <taxon>Dothideomycetes</taxon>
        <taxon>Dothideomycetidae</taxon>
        <taxon>Mycosphaerellales</taxon>
        <taxon>Mycosphaerellaceae</taxon>
        <taxon>Lecanosticta</taxon>
    </lineage>
</organism>
<evidence type="ECO:0000313" key="5">
    <source>
        <dbReference type="EMBL" id="CAK4026524.1"/>
    </source>
</evidence>
<dbReference type="SUPFAM" id="SSF47336">
    <property type="entry name" value="ACP-like"/>
    <property type="match status" value="1"/>
</dbReference>
<name>A0AAI8YZL2_9PEZI</name>
<dbReference type="InterPro" id="IPR042099">
    <property type="entry name" value="ANL_N_sf"/>
</dbReference>
<accession>A0AAI8YZL2</accession>
<dbReference type="InterPro" id="IPR000873">
    <property type="entry name" value="AMP-dep_synth/lig_dom"/>
</dbReference>
<reference evidence="5" key="1">
    <citation type="submission" date="2023-11" db="EMBL/GenBank/DDBJ databases">
        <authorList>
            <person name="Alioto T."/>
            <person name="Alioto T."/>
            <person name="Gomez Garrido J."/>
        </authorList>
    </citation>
    <scope>NUCLEOTIDE SEQUENCE</scope>
</reference>
<dbReference type="Proteomes" id="UP001296104">
    <property type="component" value="Unassembled WGS sequence"/>
</dbReference>
<evidence type="ECO:0000256" key="3">
    <source>
        <dbReference type="SAM" id="MobiDB-lite"/>
    </source>
</evidence>
<dbReference type="InterPro" id="IPR036291">
    <property type="entry name" value="NAD(P)-bd_dom_sf"/>
</dbReference>
<protein>
    <submittedName>
        <fullName evidence="5">Acetyl- synthetase</fullName>
    </submittedName>
</protein>
<dbReference type="InterPro" id="IPR020845">
    <property type="entry name" value="AMP-binding_CS"/>
</dbReference>
<feature type="region of interest" description="Disordered" evidence="3">
    <location>
        <begin position="924"/>
        <end position="974"/>
    </location>
</feature>
<dbReference type="PROSITE" id="PS00455">
    <property type="entry name" value="AMP_BINDING"/>
    <property type="match status" value="1"/>
</dbReference>
<dbReference type="InterPro" id="IPR013120">
    <property type="entry name" value="FAR_NAD-bd"/>
</dbReference>
<dbReference type="Pfam" id="PF07993">
    <property type="entry name" value="NAD_binding_4"/>
    <property type="match status" value="1"/>
</dbReference>
<keyword evidence="2" id="KW-0597">Phosphoprotein</keyword>
<feature type="compositionally biased region" description="Low complexity" evidence="3">
    <location>
        <begin position="942"/>
        <end position="974"/>
    </location>
</feature>
<evidence type="ECO:0000313" key="6">
    <source>
        <dbReference type="Proteomes" id="UP001296104"/>
    </source>
</evidence>
<dbReference type="PROSITE" id="PS50075">
    <property type="entry name" value="CARRIER"/>
    <property type="match status" value="1"/>
</dbReference>
<dbReference type="InterPro" id="IPR051414">
    <property type="entry name" value="Adenylate-forming_Reductase"/>
</dbReference>
<keyword evidence="1" id="KW-0596">Phosphopantetheine</keyword>
<dbReference type="InterPro" id="IPR009081">
    <property type="entry name" value="PP-bd_ACP"/>
</dbReference>
<dbReference type="AlphaFoldDB" id="A0AAI8YZL2"/>
<dbReference type="Pfam" id="PF00550">
    <property type="entry name" value="PP-binding"/>
    <property type="match status" value="1"/>
</dbReference>
<dbReference type="SUPFAM" id="SSF56801">
    <property type="entry name" value="Acetyl-CoA synthetase-like"/>
    <property type="match status" value="1"/>
</dbReference>
<evidence type="ECO:0000256" key="2">
    <source>
        <dbReference type="ARBA" id="ARBA00022553"/>
    </source>
</evidence>
<keyword evidence="6" id="KW-1185">Reference proteome</keyword>
<proteinExistence type="predicted"/>
<feature type="domain" description="Carrier" evidence="4">
    <location>
        <begin position="547"/>
        <end position="629"/>
    </location>
</feature>
<dbReference type="PANTHER" id="PTHR43439">
    <property type="entry name" value="PHENYLACETATE-COENZYME A LIGASE"/>
    <property type="match status" value="1"/>
</dbReference>
<evidence type="ECO:0000259" key="4">
    <source>
        <dbReference type="PROSITE" id="PS50075"/>
    </source>
</evidence>
<evidence type="ECO:0000256" key="1">
    <source>
        <dbReference type="ARBA" id="ARBA00022450"/>
    </source>
</evidence>
<dbReference type="PANTHER" id="PTHR43439:SF2">
    <property type="entry name" value="ENZYME, PUTATIVE (JCVI)-RELATED"/>
    <property type="match status" value="1"/>
</dbReference>
<dbReference type="InterPro" id="IPR036736">
    <property type="entry name" value="ACP-like_sf"/>
</dbReference>
<comment type="caution">
    <text evidence="5">The sequence shown here is derived from an EMBL/GenBank/DDBJ whole genome shotgun (WGS) entry which is preliminary data.</text>
</comment>
<dbReference type="Pfam" id="PF00501">
    <property type="entry name" value="AMP-binding"/>
    <property type="match status" value="1"/>
</dbReference>
<sequence length="1089" mass="121471">MSHGNRTIPETIDRLALSHSDKVWARYPLSPEAFEQGEWHSVTFHQLANAIHRLAWRLSELFSEHADLETICYVGPSDIRYFILACAASKCRLKCLFSSPRNQVDAHLSLLEKTGCRMLFGSRDQTQDETLRRLVDAQNVKYEILPSLDELLDHQIVEPFPWSYSFEDVATEPFLVLHTSGSTGLPKPVSISHGLLATIDLQQTLPDVNGRSVSAPAWANRPVYTALPPFHSAGINFFCYSIFQFTELIFGPCDKPPSMETVDRILDAHIADAAVMAPSLLAEVAMDHVMLSKISQWSSVTFGGGPLPKEAGDALWEKTKVLQILGSTETFNIPELMPRSIDEWEYHNYHPCLGIEYRLQEGSNGLAELVFVRNTASQRHQGAFWTFPDFQEYPMKDLYEQHPSNADCWRYRGRLDDIIVLSNGEKINPTAAERLIAREETVQSALIVGASREQPALLVEPADIPGLELEKRRASIVQAVEYANEILPAHAQIHESHIRVLEPSESFLRSAKGEIRRAPTTDALCDLITQVYDSADGGSVHSPQLDFSSVESLSHCLRDFLSVEFMGRREIALDANIFKLGFDSLKALKLLRYLNQSLREQGHDSKLAPRAIYQHPTALKMARMMLQTLQGKPCEESDADDHLAAMQRMHDLFDKRICDFKQDLRAKVLSRRHVFVLTGSSGSLGSYVLDSLLLSPFVDKVVCLNRPGSNAEKQAKINESRGLTTDLSRVTFFETDISRPHLGLVDQQYNELLQEASHVIHNAYPVNFNLPLSSFEPQLETCCHMIELATTSRNKVKTMFLSSVGAANQWASVHDGSVPEEVLSDFRISEDMGYAQSKQLGELLFARASQKHDLHVTICRVGQIAGPVKSDKGLWNPSEWFPSIMSSCDALGTIPESLEAMDCMDWIPVDMLGNMLVEAALADTTATPSEPDASTPDTHTPGALSETSSASEGSSLELGVASSQTSLSSASEETMPNMEATVLHFVNPNKTYWRDIVHSLVKADNGRIQVVPYSEWLNTLAEASEREDSAERVPAVKLVSFFRDIGQPGSKRPVFSTDIAQEKSVSLSKLEPVSLGWVQRWLRQWEIVL</sequence>
<dbReference type="Gene3D" id="3.40.50.12780">
    <property type="entry name" value="N-terminal domain of ligase-like"/>
    <property type="match status" value="1"/>
</dbReference>
<dbReference type="Gene3D" id="1.10.1200.10">
    <property type="entry name" value="ACP-like"/>
    <property type="match status" value="1"/>
</dbReference>
<dbReference type="EMBL" id="CAVMBE010000031">
    <property type="protein sequence ID" value="CAK4026524.1"/>
    <property type="molecule type" value="Genomic_DNA"/>
</dbReference>
<dbReference type="Gene3D" id="3.40.50.720">
    <property type="entry name" value="NAD(P)-binding Rossmann-like Domain"/>
    <property type="match status" value="1"/>
</dbReference>
<dbReference type="Pfam" id="PF23562">
    <property type="entry name" value="AMP-binding_C_3"/>
    <property type="match status" value="1"/>
</dbReference>
<dbReference type="SUPFAM" id="SSF51735">
    <property type="entry name" value="NAD(P)-binding Rossmann-fold domains"/>
    <property type="match status" value="1"/>
</dbReference>
<gene>
    <name evidence="5" type="ORF">LECACI_7A005023</name>
</gene>